<sequence length="200" mass="22764">MEMSNNQPSKRRAKAEPENAQLDQSAEDRIISAIREENQELRESIETLKKNVALLSETVSSQTQLIKLLFNQPQETGTPQNGAPTDFPIKTEDDLFLVDKNMNPPTQVLYVKEMVNIFRHAPLSKSLKKVLAVDLVVDFNVDGTQNKKSLRRYENFFSALLEAVQLTDSTQPPEKALRKAMQCVKNSACKRRTRFLKELS</sequence>
<keyword evidence="1" id="KW-0175">Coiled coil</keyword>
<evidence type="ECO:0000256" key="1">
    <source>
        <dbReference type="SAM" id="Coils"/>
    </source>
</evidence>
<feature type="domain" description="DUF4806" evidence="3">
    <location>
        <begin position="84"/>
        <end position="163"/>
    </location>
</feature>
<accession>A0AB40DG57</accession>
<evidence type="ECO:0000259" key="3">
    <source>
        <dbReference type="Pfam" id="PF16064"/>
    </source>
</evidence>
<name>A0AB40DG57_DROSZ</name>
<reference evidence="5" key="1">
    <citation type="submission" date="2025-08" db="UniProtKB">
        <authorList>
            <consortium name="RefSeq"/>
        </authorList>
    </citation>
    <scope>IDENTIFICATION</scope>
</reference>
<dbReference type="InterPro" id="IPR032071">
    <property type="entry name" value="DUF4806"/>
</dbReference>
<evidence type="ECO:0000313" key="4">
    <source>
        <dbReference type="Proteomes" id="UP001652628"/>
    </source>
</evidence>
<feature type="coiled-coil region" evidence="1">
    <location>
        <begin position="31"/>
        <end position="58"/>
    </location>
</feature>
<dbReference type="Proteomes" id="UP001652628">
    <property type="component" value="Chromosome 3"/>
</dbReference>
<feature type="region of interest" description="Disordered" evidence="2">
    <location>
        <begin position="1"/>
        <end position="26"/>
    </location>
</feature>
<dbReference type="Pfam" id="PF16064">
    <property type="entry name" value="DUF4806"/>
    <property type="match status" value="1"/>
</dbReference>
<dbReference type="AlphaFoldDB" id="A0AB40DG57"/>
<gene>
    <name evidence="5" type="primary">LOC108011998</name>
</gene>
<keyword evidence="4" id="KW-1185">Reference proteome</keyword>
<evidence type="ECO:0000313" key="5">
    <source>
        <dbReference type="RefSeq" id="XP_065722185.2"/>
    </source>
</evidence>
<proteinExistence type="predicted"/>
<dbReference type="RefSeq" id="XP_065722185.2">
    <property type="nucleotide sequence ID" value="XM_065866113.2"/>
</dbReference>
<evidence type="ECO:0000256" key="2">
    <source>
        <dbReference type="SAM" id="MobiDB-lite"/>
    </source>
</evidence>
<organism evidence="4 5">
    <name type="scientific">Drosophila suzukii</name>
    <name type="common">Spotted-wing drosophila fruit fly</name>
    <dbReference type="NCBI Taxonomy" id="28584"/>
    <lineage>
        <taxon>Eukaryota</taxon>
        <taxon>Metazoa</taxon>
        <taxon>Ecdysozoa</taxon>
        <taxon>Arthropoda</taxon>
        <taxon>Hexapoda</taxon>
        <taxon>Insecta</taxon>
        <taxon>Pterygota</taxon>
        <taxon>Neoptera</taxon>
        <taxon>Endopterygota</taxon>
        <taxon>Diptera</taxon>
        <taxon>Brachycera</taxon>
        <taxon>Muscomorpha</taxon>
        <taxon>Ephydroidea</taxon>
        <taxon>Drosophilidae</taxon>
        <taxon>Drosophila</taxon>
        <taxon>Sophophora</taxon>
    </lineage>
</organism>
<protein>
    <recommendedName>
        <fullName evidence="3">DUF4806 domain-containing protein</fullName>
    </recommendedName>
</protein>
<dbReference type="GeneID" id="108011998"/>